<dbReference type="EMBL" id="CP053085">
    <property type="protein sequence ID" value="QJR36968.1"/>
    <property type="molecule type" value="Genomic_DNA"/>
</dbReference>
<gene>
    <name evidence="2" type="ORF">HKW67_16305</name>
</gene>
<dbReference type="InterPro" id="IPR018729">
    <property type="entry name" value="DUF2269_transmembrane"/>
</dbReference>
<accession>A0A6M4ISC1</accession>
<evidence type="ECO:0000313" key="2">
    <source>
        <dbReference type="EMBL" id="QJR36968.1"/>
    </source>
</evidence>
<feature type="transmembrane region" description="Helical" evidence="1">
    <location>
        <begin position="86"/>
        <end position="105"/>
    </location>
</feature>
<name>A0A6M4ISC1_9BACT</name>
<dbReference type="AlphaFoldDB" id="A0A6M4ISC1"/>
<dbReference type="Pfam" id="PF10027">
    <property type="entry name" value="DUF2269"/>
    <property type="match status" value="1"/>
</dbReference>
<reference evidence="2 3" key="1">
    <citation type="submission" date="2020-05" db="EMBL/GenBank/DDBJ databases">
        <title>Complete genome sequence of Gemmatimonas greenlandica TET16.</title>
        <authorList>
            <person name="Zeng Y."/>
        </authorList>
    </citation>
    <scope>NUCLEOTIDE SEQUENCE [LARGE SCALE GENOMIC DNA]</scope>
    <source>
        <strain evidence="2 3">TET16</strain>
    </source>
</reference>
<feature type="transmembrane region" description="Helical" evidence="1">
    <location>
        <begin position="55"/>
        <end position="74"/>
    </location>
</feature>
<proteinExistence type="predicted"/>
<evidence type="ECO:0000256" key="1">
    <source>
        <dbReference type="SAM" id="Phobius"/>
    </source>
</evidence>
<keyword evidence="3" id="KW-1185">Reference proteome</keyword>
<keyword evidence="1" id="KW-1133">Transmembrane helix</keyword>
<protein>
    <submittedName>
        <fullName evidence="2">DUF2269 family protein</fullName>
    </submittedName>
</protein>
<dbReference type="Proteomes" id="UP000500938">
    <property type="component" value="Chromosome"/>
</dbReference>
<keyword evidence="1" id="KW-0812">Transmembrane</keyword>
<organism evidence="2 3">
    <name type="scientific">Gemmatimonas groenlandica</name>
    <dbReference type="NCBI Taxonomy" id="2732249"/>
    <lineage>
        <taxon>Bacteria</taxon>
        <taxon>Pseudomonadati</taxon>
        <taxon>Gemmatimonadota</taxon>
        <taxon>Gemmatimonadia</taxon>
        <taxon>Gemmatimonadales</taxon>
        <taxon>Gemmatimonadaceae</taxon>
        <taxon>Gemmatimonas</taxon>
    </lineage>
</organism>
<dbReference type="RefSeq" id="WP_171226401.1">
    <property type="nucleotide sequence ID" value="NZ_CP053085.1"/>
</dbReference>
<feature type="transmembrane region" description="Helical" evidence="1">
    <location>
        <begin position="12"/>
        <end position="35"/>
    </location>
</feature>
<evidence type="ECO:0000313" key="3">
    <source>
        <dbReference type="Proteomes" id="UP000500938"/>
    </source>
</evidence>
<sequence>MSPTLLSSLKALHVLAAILFVGNVIVTGIWTAIFFRARHTHDFGVAARAIVLTDWLFTVGGGALLTITGVSLAIGRGYPLWGTPWIRQAVVALAVSTIMWLVWLVPAQRVMLRSGTSQDDDTLLVRAYTRWNVAGWTATAPLLYAVWCMVAKPV</sequence>
<dbReference type="KEGG" id="ggr:HKW67_16305"/>
<keyword evidence="1" id="KW-0472">Membrane</keyword>